<dbReference type="EMBL" id="CR555306">
    <property type="protein sequence ID" value="CAI09212.1"/>
    <property type="molecule type" value="Genomic_DNA"/>
</dbReference>
<sequence length="115" mass="13236">MIVGADLVFELWKTPVVLEKQRHDRCAVFARKPLSGTAARVGHQHEKELPTLRASPYQVDFSQMRKPLVKHFGRRLGDSSPHRNHSIRPRTAVEIQNSFLYPTSRFRTTETSKLS</sequence>
<proteinExistence type="predicted"/>
<dbReference type="KEGG" id="eba:ebA5432"/>
<keyword evidence="2" id="KW-1185">Reference proteome</keyword>
<dbReference type="AlphaFoldDB" id="Q5P0F2"/>
<protein>
    <submittedName>
        <fullName evidence="1">Uncharacterized protein</fullName>
    </submittedName>
</protein>
<dbReference type="STRING" id="76114.ebA5432"/>
<organism evidence="1 2">
    <name type="scientific">Aromatoleum aromaticum (strain DSM 19018 / LMG 30748 / EbN1)</name>
    <name type="common">Azoarcus sp. (strain EbN1)</name>
    <dbReference type="NCBI Taxonomy" id="76114"/>
    <lineage>
        <taxon>Bacteria</taxon>
        <taxon>Pseudomonadati</taxon>
        <taxon>Pseudomonadota</taxon>
        <taxon>Betaproteobacteria</taxon>
        <taxon>Rhodocyclales</taxon>
        <taxon>Rhodocyclaceae</taxon>
        <taxon>Aromatoleum</taxon>
    </lineage>
</organism>
<dbReference type="Proteomes" id="UP000006552">
    <property type="component" value="Chromosome"/>
</dbReference>
<dbReference type="HOGENOM" id="CLU_2103924_0_0_4"/>
<evidence type="ECO:0000313" key="1">
    <source>
        <dbReference type="EMBL" id="CAI09212.1"/>
    </source>
</evidence>
<evidence type="ECO:0000313" key="2">
    <source>
        <dbReference type="Proteomes" id="UP000006552"/>
    </source>
</evidence>
<gene>
    <name evidence="1" type="ORF">ebA5432</name>
</gene>
<reference evidence="1 2" key="1">
    <citation type="journal article" date="2005" name="Arch. Microbiol.">
        <title>The genome sequence of an anaerobic aromatic-degrading denitrifying bacterium, strain EbN1.</title>
        <authorList>
            <person name="Rabus R."/>
            <person name="Kube M."/>
            <person name="Heider J."/>
            <person name="Beck A."/>
            <person name="Heitmann K."/>
            <person name="Widdel F."/>
            <person name="Reinhardt R."/>
        </authorList>
    </citation>
    <scope>NUCLEOTIDE SEQUENCE [LARGE SCALE GENOMIC DNA]</scope>
    <source>
        <strain evidence="1 2">EbN1</strain>
    </source>
</reference>
<name>Q5P0F2_AROAE</name>
<accession>Q5P0F2</accession>